<feature type="transmembrane region" description="Helical" evidence="7">
    <location>
        <begin position="249"/>
        <end position="271"/>
    </location>
</feature>
<name>A0A0J8GF64_9LIST</name>
<dbReference type="PANTHER" id="PTHR43414">
    <property type="entry name" value="MULTIDRUG RESISTANCE PROTEIN MDTG"/>
    <property type="match status" value="1"/>
</dbReference>
<dbReference type="PANTHER" id="PTHR43414:SF3">
    <property type="entry name" value="LMO2377 PROTEIN"/>
    <property type="match status" value="1"/>
</dbReference>
<proteinExistence type="predicted"/>
<dbReference type="RefSeq" id="WP_007475001.1">
    <property type="nucleotide sequence ID" value="NZ_KQ130609.1"/>
</dbReference>
<evidence type="ECO:0000256" key="4">
    <source>
        <dbReference type="ARBA" id="ARBA00022692"/>
    </source>
</evidence>
<keyword evidence="5 7" id="KW-1133">Transmembrane helix</keyword>
<evidence type="ECO:0000256" key="7">
    <source>
        <dbReference type="SAM" id="Phobius"/>
    </source>
</evidence>
<feature type="transmembrane region" description="Helical" evidence="7">
    <location>
        <begin position="209"/>
        <end position="229"/>
    </location>
</feature>
<feature type="transmembrane region" description="Helical" evidence="7">
    <location>
        <begin position="78"/>
        <end position="97"/>
    </location>
</feature>
<feature type="transmembrane region" description="Helical" evidence="7">
    <location>
        <begin position="373"/>
        <end position="391"/>
    </location>
</feature>
<dbReference type="PROSITE" id="PS50850">
    <property type="entry name" value="MFS"/>
    <property type="match status" value="1"/>
</dbReference>
<evidence type="ECO:0000256" key="5">
    <source>
        <dbReference type="ARBA" id="ARBA00022989"/>
    </source>
</evidence>
<feature type="transmembrane region" description="Helical" evidence="7">
    <location>
        <begin position="103"/>
        <end position="123"/>
    </location>
</feature>
<dbReference type="FunFam" id="1.20.1250.20:FF:000614">
    <property type="entry name" value="MFS transporter"/>
    <property type="match status" value="1"/>
</dbReference>
<keyword evidence="3" id="KW-1003">Cell membrane</keyword>
<dbReference type="EMBL" id="AZHO01000002">
    <property type="protein sequence ID" value="KMT61327.1"/>
    <property type="molecule type" value="Genomic_DNA"/>
</dbReference>
<feature type="transmembrane region" description="Helical" evidence="7">
    <location>
        <begin position="166"/>
        <end position="188"/>
    </location>
</feature>
<dbReference type="Gene3D" id="1.20.1250.20">
    <property type="entry name" value="MFS general substrate transporter like domains"/>
    <property type="match status" value="1"/>
</dbReference>
<evidence type="ECO:0000259" key="8">
    <source>
        <dbReference type="PROSITE" id="PS50850"/>
    </source>
</evidence>
<evidence type="ECO:0000256" key="2">
    <source>
        <dbReference type="ARBA" id="ARBA00022448"/>
    </source>
</evidence>
<dbReference type="InterPro" id="IPR020846">
    <property type="entry name" value="MFS_dom"/>
</dbReference>
<dbReference type="PRINTS" id="PR01035">
    <property type="entry name" value="TCRTETA"/>
</dbReference>
<sequence>MSVKKRNLYICMLANLLMSASTTMIMPFLSLYIETFGDHDPAYVQKWAGYIFGVTFLVAFIFSPIWGRIGDRFGYKKILIFTSFGMSISIFLMGFAHSVTNLLILRIFMGIVTGFIGISNAFIARQTDKNEAGKILGTLQLGGVTGMLFGPLLGGAMADLFGFKNTFTVTGIAILIASFLVAFGLKEVRSDGQKEGRPIYSRRAVLKKIFTLRVLFTVMIITALIQIANFSVQPLLALYVGEMTHSSNIAFMSGLAFSATGFGNLVMTRSWGRLGDKYGYEKILNILLILAALTVIPQAFISHLWTFIIFRFLFGIAIGGMVPCITAYIRLAAPGPMQGEMLGYNQSARFLGNVIGPILGGTLAGYVGISNVFLFMSGMFLVAFFILLYALHADRKRHLNVD</sequence>
<accession>A0A0J8GF64</accession>
<feature type="transmembrane region" description="Helical" evidence="7">
    <location>
        <begin position="283"/>
        <end position="301"/>
    </location>
</feature>
<dbReference type="FunFam" id="1.20.1250.20:FF:000615">
    <property type="entry name" value="MFS transporter"/>
    <property type="match status" value="1"/>
</dbReference>
<organism evidence="9 10">
    <name type="scientific">Listeria fleischmannii 1991</name>
    <dbReference type="NCBI Taxonomy" id="1430899"/>
    <lineage>
        <taxon>Bacteria</taxon>
        <taxon>Bacillati</taxon>
        <taxon>Bacillota</taxon>
        <taxon>Bacilli</taxon>
        <taxon>Bacillales</taxon>
        <taxon>Listeriaceae</taxon>
        <taxon>Listeria</taxon>
    </lineage>
</organism>
<dbReference type="InterPro" id="IPR036259">
    <property type="entry name" value="MFS_trans_sf"/>
</dbReference>
<dbReference type="Pfam" id="PF07690">
    <property type="entry name" value="MFS_1"/>
    <property type="match status" value="1"/>
</dbReference>
<keyword evidence="2" id="KW-0813">Transport</keyword>
<evidence type="ECO:0000313" key="9">
    <source>
        <dbReference type="EMBL" id="KMT61327.1"/>
    </source>
</evidence>
<keyword evidence="10" id="KW-1185">Reference proteome</keyword>
<evidence type="ECO:0000256" key="1">
    <source>
        <dbReference type="ARBA" id="ARBA00004651"/>
    </source>
</evidence>
<feature type="transmembrane region" description="Helical" evidence="7">
    <location>
        <begin position="135"/>
        <end position="154"/>
    </location>
</feature>
<evidence type="ECO:0000313" key="10">
    <source>
        <dbReference type="Proteomes" id="UP000052258"/>
    </source>
</evidence>
<dbReference type="OrthoDB" id="65739at2"/>
<reference evidence="9 10" key="1">
    <citation type="journal article" date="2015" name="Genome Biol. Evol.">
        <title>Comparative Genomics of Listeria Sensu Lato: Genus-Wide Differences in Evolutionary Dynamics and the Progressive Gain of Complex, Potentially Pathogenicity-Related Traits through Lateral Gene Transfer.</title>
        <authorList>
            <person name="Chiara M."/>
            <person name="Caruso M."/>
            <person name="D'Erchia A.M."/>
            <person name="Manzari C."/>
            <person name="Fraccalvieri R."/>
            <person name="Goffredo E."/>
            <person name="Latorre L."/>
            <person name="Miccolupo A."/>
            <person name="Padalino I."/>
            <person name="Santagada G."/>
            <person name="Chiocco D."/>
            <person name="Pesole G."/>
            <person name="Horner D.S."/>
            <person name="Parisi A."/>
        </authorList>
    </citation>
    <scope>NUCLEOTIDE SEQUENCE [LARGE SCALE GENOMIC DNA]</scope>
    <source>
        <strain evidence="9 10">1991</strain>
    </source>
</reference>
<dbReference type="GO" id="GO:0005886">
    <property type="term" value="C:plasma membrane"/>
    <property type="evidence" value="ECO:0007669"/>
    <property type="project" value="UniProtKB-SubCell"/>
</dbReference>
<comment type="subcellular location">
    <subcellularLocation>
        <location evidence="1">Cell membrane</location>
        <topology evidence="1">Multi-pass membrane protein</topology>
    </subcellularLocation>
</comment>
<dbReference type="InterPro" id="IPR001958">
    <property type="entry name" value="Tet-R_TetA/multi-R_MdtG-like"/>
</dbReference>
<feature type="transmembrane region" description="Helical" evidence="7">
    <location>
        <begin position="307"/>
        <end position="329"/>
    </location>
</feature>
<dbReference type="PATRIC" id="fig|1430899.3.peg.35"/>
<feature type="transmembrane region" description="Helical" evidence="7">
    <location>
        <begin position="47"/>
        <end position="66"/>
    </location>
</feature>
<dbReference type="AlphaFoldDB" id="A0A0J8GF64"/>
<feature type="transmembrane region" description="Helical" evidence="7">
    <location>
        <begin position="350"/>
        <end position="367"/>
    </location>
</feature>
<comment type="caution">
    <text evidence="9">The sequence shown here is derived from an EMBL/GenBank/DDBJ whole genome shotgun (WGS) entry which is preliminary data.</text>
</comment>
<dbReference type="GO" id="GO:0022857">
    <property type="term" value="F:transmembrane transporter activity"/>
    <property type="evidence" value="ECO:0007669"/>
    <property type="project" value="InterPro"/>
</dbReference>
<feature type="transmembrane region" description="Helical" evidence="7">
    <location>
        <begin position="7"/>
        <end position="27"/>
    </location>
</feature>
<evidence type="ECO:0000256" key="3">
    <source>
        <dbReference type="ARBA" id="ARBA00022475"/>
    </source>
</evidence>
<protein>
    <submittedName>
        <fullName evidence="9">Major facilitator family transporter</fullName>
    </submittedName>
</protein>
<dbReference type="SUPFAM" id="SSF103473">
    <property type="entry name" value="MFS general substrate transporter"/>
    <property type="match status" value="1"/>
</dbReference>
<feature type="domain" description="Major facilitator superfamily (MFS) profile" evidence="8">
    <location>
        <begin position="7"/>
        <end position="395"/>
    </location>
</feature>
<gene>
    <name evidence="9" type="ORF">X560_0035</name>
</gene>
<keyword evidence="6 7" id="KW-0472">Membrane</keyword>
<keyword evidence="4 7" id="KW-0812">Transmembrane</keyword>
<dbReference type="InterPro" id="IPR011701">
    <property type="entry name" value="MFS"/>
</dbReference>
<dbReference type="Proteomes" id="UP000052258">
    <property type="component" value="Unassembled WGS sequence"/>
</dbReference>
<evidence type="ECO:0000256" key="6">
    <source>
        <dbReference type="ARBA" id="ARBA00023136"/>
    </source>
</evidence>